<dbReference type="HOGENOM" id="CLU_112307_0_0_2"/>
<dbReference type="EMBL" id="CP002551">
    <property type="protein sequence ID" value="ADZ10718.1"/>
    <property type="molecule type" value="Genomic_DNA"/>
</dbReference>
<dbReference type="Gene3D" id="3.30.1330.130">
    <property type="match status" value="1"/>
</dbReference>
<sequence length="198" mass="22833">MEDVLNKIDNPSMKEDIKKLIKFHGYLSSGALIGYQMLNIAKRELDIHDDEKIYVTCETLNCVPDPFQILRSSTIGNKGLKVLDYDKMAVTVNKGAGKDEKFVKGIRIYFNAKKTEKYPILHDWYMNYKKVRHEEVVPILLEAGEDVYSWEFVEIEVPEKKKKNVLLCEKCGESFVSWDKSTICIPCSKDENNNTANK</sequence>
<dbReference type="PANTHER" id="PTHR39418">
    <property type="entry name" value="DEHYDROGENASE-RELATED"/>
    <property type="match status" value="1"/>
</dbReference>
<keyword evidence="3" id="KW-1185">Reference proteome</keyword>
<evidence type="ECO:0000259" key="1">
    <source>
        <dbReference type="Pfam" id="PF02663"/>
    </source>
</evidence>
<dbReference type="SUPFAM" id="SSF143555">
    <property type="entry name" value="FwdE-like"/>
    <property type="match status" value="1"/>
</dbReference>
<name>F0T784_METLA</name>
<dbReference type="OrthoDB" id="147457at2157"/>
<gene>
    <name evidence="2" type="ordered locus">Metbo_2505</name>
</gene>
<dbReference type="AlphaFoldDB" id="F0T784"/>
<feature type="domain" description="Formylmethanofuran dehydrogenase subunit E" evidence="1">
    <location>
        <begin position="23"/>
        <end position="154"/>
    </location>
</feature>
<evidence type="ECO:0000313" key="3">
    <source>
        <dbReference type="Proteomes" id="UP000007490"/>
    </source>
</evidence>
<proteinExistence type="predicted"/>
<dbReference type="PANTHER" id="PTHR39418:SF1">
    <property type="entry name" value="DEHYDROGENASE"/>
    <property type="match status" value="1"/>
</dbReference>
<evidence type="ECO:0000313" key="2">
    <source>
        <dbReference type="EMBL" id="ADZ10718.1"/>
    </source>
</evidence>
<reference evidence="2 3" key="2">
    <citation type="journal article" date="2014" name="Int. J. Syst. Evol. Microbiol.">
        <title>Methanobacterium paludis sp. nov. and a novel strain of Methanobacterium lacus isolated from northern peatlands.</title>
        <authorList>
            <person name="Cadillo-Quiroz H."/>
            <person name="Brauer S.L."/>
            <person name="Goodson N."/>
            <person name="Yavitt J.B."/>
            <person name="Zinder S.H."/>
        </authorList>
    </citation>
    <scope>NUCLEOTIDE SEQUENCE [LARGE SCALE GENOMIC DNA]</scope>
    <source>
        <strain evidence="2 3">AL-21</strain>
    </source>
</reference>
<reference evidence="3" key="1">
    <citation type="submission" date="2011-02" db="EMBL/GenBank/DDBJ databases">
        <title>Complete sequence of Methanobacterium sp. AL-21.</title>
        <authorList>
            <consortium name="US DOE Joint Genome Institute"/>
            <person name="Lucas S."/>
            <person name="Copeland A."/>
            <person name="Lapidus A."/>
            <person name="Cheng J.-F."/>
            <person name="Goodwin L."/>
            <person name="Pitluck S."/>
            <person name="Chertkov O."/>
            <person name="Detter J.C."/>
            <person name="Han C."/>
            <person name="Tapia R."/>
            <person name="Land M."/>
            <person name="Hauser L."/>
            <person name="Kyrpides N."/>
            <person name="Ivanova N."/>
            <person name="Mikhailova N."/>
            <person name="Pagani I."/>
            <person name="Cadillo-Quiroz H."/>
            <person name="Imachi H."/>
            <person name="Zinder S."/>
            <person name="Liu W."/>
            <person name="Woyke T."/>
        </authorList>
    </citation>
    <scope>NUCLEOTIDE SEQUENCE [LARGE SCALE GENOMIC DNA]</scope>
    <source>
        <strain evidence="3">AL-21</strain>
    </source>
</reference>
<dbReference type="InterPro" id="IPR003814">
    <property type="entry name" value="FmdEsu_dom"/>
</dbReference>
<dbReference type="Pfam" id="PF02663">
    <property type="entry name" value="FmdE"/>
    <property type="match status" value="1"/>
</dbReference>
<dbReference type="RefSeq" id="WP_013646069.1">
    <property type="nucleotide sequence ID" value="NC_015216.1"/>
</dbReference>
<dbReference type="Proteomes" id="UP000007490">
    <property type="component" value="Chromosome"/>
</dbReference>
<dbReference type="STRING" id="877455.Metbo_2505"/>
<dbReference type="KEGG" id="mel:Metbo_2505"/>
<dbReference type="GeneID" id="10278979"/>
<protein>
    <submittedName>
        <fullName evidence="2">Formylmethanofuran dehydrogenase subunit E region</fullName>
    </submittedName>
</protein>
<organism evidence="2 3">
    <name type="scientific">Methanobacterium lacus (strain AL-21)</name>
    <dbReference type="NCBI Taxonomy" id="877455"/>
    <lineage>
        <taxon>Archaea</taxon>
        <taxon>Methanobacteriati</taxon>
        <taxon>Methanobacteriota</taxon>
        <taxon>Methanomada group</taxon>
        <taxon>Methanobacteria</taxon>
        <taxon>Methanobacteriales</taxon>
        <taxon>Methanobacteriaceae</taxon>
        <taxon>Methanobacterium</taxon>
    </lineage>
</organism>
<accession>F0T784</accession>
<dbReference type="eggNOG" id="arCOG00763">
    <property type="taxonomic scope" value="Archaea"/>
</dbReference>
<dbReference type="InterPro" id="IPR053194">
    <property type="entry name" value="tRNA_methyltr_O"/>
</dbReference>